<evidence type="ECO:0000313" key="1">
    <source>
        <dbReference type="EMBL" id="KAH8011856.1"/>
    </source>
</evidence>
<keyword evidence="2" id="KW-1185">Reference proteome</keyword>
<accession>A0ACB8FX15</accession>
<sequence>MGTCACVPIRHTIENMHQLHMLTILVGAPVRMYRYTLTYTCELVIRCITLWRKRANKGCGSHTRKGNSAGMLGSLSPKQKPMGPECEEREHDLHHKNLPHPSLYLITTTDI</sequence>
<comment type="caution">
    <text evidence="1">The sequence shown here is derived from an EMBL/GenBank/DDBJ whole genome shotgun (WGS) entry which is preliminary data.</text>
</comment>
<proteinExistence type="predicted"/>
<name>A0ACB8FX15_9SAUR</name>
<dbReference type="Proteomes" id="UP000827872">
    <property type="component" value="Linkage Group LG13"/>
</dbReference>
<organism evidence="1 2">
    <name type="scientific">Sphaerodactylus townsendi</name>
    <dbReference type="NCBI Taxonomy" id="933632"/>
    <lineage>
        <taxon>Eukaryota</taxon>
        <taxon>Metazoa</taxon>
        <taxon>Chordata</taxon>
        <taxon>Craniata</taxon>
        <taxon>Vertebrata</taxon>
        <taxon>Euteleostomi</taxon>
        <taxon>Lepidosauria</taxon>
        <taxon>Squamata</taxon>
        <taxon>Bifurcata</taxon>
        <taxon>Gekkota</taxon>
        <taxon>Sphaerodactylidae</taxon>
        <taxon>Sphaerodactylus</taxon>
    </lineage>
</organism>
<evidence type="ECO:0000313" key="2">
    <source>
        <dbReference type="Proteomes" id="UP000827872"/>
    </source>
</evidence>
<reference evidence="1" key="1">
    <citation type="submission" date="2021-08" db="EMBL/GenBank/DDBJ databases">
        <title>The first chromosome-level gecko genome reveals the dynamic sex chromosomes of Neotropical dwarf geckos (Sphaerodactylidae: Sphaerodactylus).</title>
        <authorList>
            <person name="Pinto B.J."/>
            <person name="Keating S.E."/>
            <person name="Gamble T."/>
        </authorList>
    </citation>
    <scope>NUCLEOTIDE SEQUENCE</scope>
    <source>
        <strain evidence="1">TG3544</strain>
    </source>
</reference>
<protein>
    <submittedName>
        <fullName evidence="1">Uncharacterized protein</fullName>
    </submittedName>
</protein>
<dbReference type="EMBL" id="CM037626">
    <property type="protein sequence ID" value="KAH8011856.1"/>
    <property type="molecule type" value="Genomic_DNA"/>
</dbReference>
<gene>
    <name evidence="1" type="ORF">K3G42_011494</name>
</gene>